<dbReference type="RefSeq" id="WP_119828932.1">
    <property type="nucleotide sequence ID" value="NZ_QYUL01000001.1"/>
</dbReference>
<keyword evidence="3" id="KW-1185">Reference proteome</keyword>
<reference evidence="2 3" key="1">
    <citation type="submission" date="2018-09" db="EMBL/GenBank/DDBJ databases">
        <authorList>
            <person name="Zhu H."/>
        </authorList>
    </citation>
    <scope>NUCLEOTIDE SEQUENCE [LARGE SCALE GENOMIC DNA]</scope>
    <source>
        <strain evidence="2 3">K2W22B-5</strain>
    </source>
</reference>
<dbReference type="AlphaFoldDB" id="A0A418VZW7"/>
<feature type="domain" description="TIR" evidence="1">
    <location>
        <begin position="4"/>
        <end position="145"/>
    </location>
</feature>
<organism evidence="2 3">
    <name type="scientific">Azospirillum cavernae</name>
    <dbReference type="NCBI Taxonomy" id="2320860"/>
    <lineage>
        <taxon>Bacteria</taxon>
        <taxon>Pseudomonadati</taxon>
        <taxon>Pseudomonadota</taxon>
        <taxon>Alphaproteobacteria</taxon>
        <taxon>Rhodospirillales</taxon>
        <taxon>Azospirillaceae</taxon>
        <taxon>Azospirillum</taxon>
    </lineage>
</organism>
<dbReference type="SUPFAM" id="SSF52200">
    <property type="entry name" value="Toll/Interleukin receptor TIR domain"/>
    <property type="match status" value="1"/>
</dbReference>
<comment type="caution">
    <text evidence="2">The sequence shown here is derived from an EMBL/GenBank/DDBJ whole genome shotgun (WGS) entry which is preliminary data.</text>
</comment>
<dbReference type="Gene3D" id="3.40.50.10140">
    <property type="entry name" value="Toll/interleukin-1 receptor homology (TIR) domain"/>
    <property type="match status" value="1"/>
</dbReference>
<dbReference type="GO" id="GO:0007165">
    <property type="term" value="P:signal transduction"/>
    <property type="evidence" value="ECO:0007669"/>
    <property type="project" value="InterPro"/>
</dbReference>
<proteinExistence type="predicted"/>
<evidence type="ECO:0000313" key="2">
    <source>
        <dbReference type="EMBL" id="RJF83291.1"/>
    </source>
</evidence>
<dbReference type="InterPro" id="IPR000157">
    <property type="entry name" value="TIR_dom"/>
</dbReference>
<dbReference type="PROSITE" id="PS50104">
    <property type="entry name" value="TIR"/>
    <property type="match status" value="1"/>
</dbReference>
<dbReference type="EMBL" id="QYUL01000001">
    <property type="protein sequence ID" value="RJF83291.1"/>
    <property type="molecule type" value="Genomic_DNA"/>
</dbReference>
<dbReference type="Proteomes" id="UP000283458">
    <property type="component" value="Unassembled WGS sequence"/>
</dbReference>
<dbReference type="OrthoDB" id="7055795at2"/>
<gene>
    <name evidence="2" type="ORF">D3877_00920</name>
</gene>
<dbReference type="Pfam" id="PF13676">
    <property type="entry name" value="TIR_2"/>
    <property type="match status" value="1"/>
</dbReference>
<name>A0A418VZW7_9PROT</name>
<accession>A0A418VZW7</accession>
<dbReference type="InterPro" id="IPR035897">
    <property type="entry name" value="Toll_tir_struct_dom_sf"/>
</dbReference>
<sequence length="318" mass="35196">MPLMTDPVFISYCHAQAEWVHTRLAPVIRASGASVTLDVIDGVAGRSLAAQMKEWGDAAAHVVAVLSPDYLKSTACQLEWKHARRRDPGFLKGRELIPLLRETCAPMPPELTGPAAPLYLDLRRDGREKADAVLEQTWAKLLAVWGGGLGTRTIDWLDALHGVRRDLVEAKHVNLLAAAPIQWSKLIVELNDQLPEPAAVVDLADPLNWVRRNFLENTLRALGVNAQLDHPGPLGDVIGFSQMMRTLPPRRLVLKNFQKCRRFDDFGADLFDALRFHAMDDGRNLTLLIHTTEPFGGLLPAGHVLSVMTFNQLVLSPV</sequence>
<keyword evidence="2" id="KW-0675">Receptor</keyword>
<evidence type="ECO:0000313" key="3">
    <source>
        <dbReference type="Proteomes" id="UP000283458"/>
    </source>
</evidence>
<protein>
    <submittedName>
        <fullName evidence="2">Toll/interleukin-1 receptor domain-containing protein</fullName>
    </submittedName>
</protein>
<evidence type="ECO:0000259" key="1">
    <source>
        <dbReference type="PROSITE" id="PS50104"/>
    </source>
</evidence>